<reference evidence="4 5" key="1">
    <citation type="submission" date="2023-04" db="EMBL/GenBank/DDBJ databases">
        <title>Jannaschia ovalis sp. nov., a marine bacterium isolated from sea tidal flat.</title>
        <authorList>
            <person name="Kwon D.Y."/>
            <person name="Kim J.-J."/>
        </authorList>
    </citation>
    <scope>NUCLEOTIDE SEQUENCE [LARGE SCALE GENOMIC DNA]</scope>
    <source>
        <strain evidence="4 5">GRR-S6-38</strain>
    </source>
</reference>
<dbReference type="SUPFAM" id="SSF46785">
    <property type="entry name" value="Winged helix' DNA-binding domain"/>
    <property type="match status" value="1"/>
</dbReference>
<gene>
    <name evidence="4" type="ORF">P8627_06955</name>
</gene>
<organism evidence="4 5">
    <name type="scientific">Jannaschia ovalis</name>
    <dbReference type="NCBI Taxonomy" id="3038773"/>
    <lineage>
        <taxon>Bacteria</taxon>
        <taxon>Pseudomonadati</taxon>
        <taxon>Pseudomonadota</taxon>
        <taxon>Alphaproteobacteria</taxon>
        <taxon>Rhodobacterales</taxon>
        <taxon>Roseobacteraceae</taxon>
        <taxon>Jannaschia</taxon>
    </lineage>
</organism>
<dbReference type="InterPro" id="IPR036388">
    <property type="entry name" value="WH-like_DNA-bd_sf"/>
</dbReference>
<dbReference type="Pfam" id="PF00480">
    <property type="entry name" value="ROK"/>
    <property type="match status" value="1"/>
</dbReference>
<evidence type="ECO:0000313" key="5">
    <source>
        <dbReference type="Proteomes" id="UP001243420"/>
    </source>
</evidence>
<protein>
    <submittedName>
        <fullName evidence="4">ROK family transcriptional regulator</fullName>
    </submittedName>
</protein>
<dbReference type="InterPro" id="IPR000835">
    <property type="entry name" value="HTH_MarR-typ"/>
</dbReference>
<dbReference type="PANTHER" id="PTHR18964">
    <property type="entry name" value="ROK (REPRESSOR, ORF, KINASE) FAMILY"/>
    <property type="match status" value="1"/>
</dbReference>
<dbReference type="PANTHER" id="PTHR18964:SF149">
    <property type="entry name" value="BIFUNCTIONAL UDP-N-ACETYLGLUCOSAMINE 2-EPIMERASE_N-ACETYLMANNOSAMINE KINASE"/>
    <property type="match status" value="1"/>
</dbReference>
<evidence type="ECO:0000256" key="1">
    <source>
        <dbReference type="ARBA" id="ARBA00006479"/>
    </source>
</evidence>
<dbReference type="CDD" id="cd00090">
    <property type="entry name" value="HTH_ARSR"/>
    <property type="match status" value="1"/>
</dbReference>
<feature type="domain" description="HTH marR-type" evidence="3">
    <location>
        <begin position="29"/>
        <end position="72"/>
    </location>
</feature>
<dbReference type="InterPro" id="IPR043129">
    <property type="entry name" value="ATPase_NBD"/>
</dbReference>
<sequence>MEPQSTPLGVETAPTGANQAASAEHNARLVLTLLREAGPLPGAEIARRAGLSAQAVSGILRRLEEAGLVTRGAPLRGQVGKPRVPFAIAPAGAWAIGFKVGRGSLEAIAVDLGGTVHATRFAATPPKHPATIDAFLEDALPALVAGAAKAGLPRARLCGVGVAMPWHIWDWHPAAFVDSADAGEAWRHYDLAAALRDRLGVPVWLRNDISCAARAELVWGPRRVARDWAYFHLGALAGGGVVLDGRVRDGRQGNAGAFGSLTSGGVQLIDRASLYLLEQATGRPIPRLDWDGMGPVLDAWMDTAAPALAEAALNTCAVLDFQAVVIDGAMPAPVRDRLVARVRRIVAGLDHRGLAVPQIEAGTLGPAARALGGASVAFEQGHFLSA</sequence>
<feature type="region of interest" description="Disordered" evidence="2">
    <location>
        <begin position="1"/>
        <end position="21"/>
    </location>
</feature>
<proteinExistence type="inferred from homology"/>
<evidence type="ECO:0000313" key="4">
    <source>
        <dbReference type="EMBL" id="WGH79991.1"/>
    </source>
</evidence>
<dbReference type="InterPro" id="IPR036390">
    <property type="entry name" value="WH_DNA-bd_sf"/>
</dbReference>
<dbReference type="InterPro" id="IPR011991">
    <property type="entry name" value="ArsR-like_HTH"/>
</dbReference>
<accession>A0ABY8LFA4</accession>
<dbReference type="Pfam" id="PF12802">
    <property type="entry name" value="MarR_2"/>
    <property type="match status" value="1"/>
</dbReference>
<comment type="similarity">
    <text evidence="1">Belongs to the ROK (NagC/XylR) family.</text>
</comment>
<keyword evidence="5" id="KW-1185">Reference proteome</keyword>
<evidence type="ECO:0000259" key="3">
    <source>
        <dbReference type="Pfam" id="PF12802"/>
    </source>
</evidence>
<dbReference type="EMBL" id="CP122537">
    <property type="protein sequence ID" value="WGH79991.1"/>
    <property type="molecule type" value="Genomic_DNA"/>
</dbReference>
<evidence type="ECO:0000256" key="2">
    <source>
        <dbReference type="SAM" id="MobiDB-lite"/>
    </source>
</evidence>
<name>A0ABY8LFA4_9RHOB</name>
<dbReference type="Gene3D" id="3.30.420.40">
    <property type="match status" value="3"/>
</dbReference>
<dbReference type="RefSeq" id="WP_279967012.1">
    <property type="nucleotide sequence ID" value="NZ_CP122537.1"/>
</dbReference>
<dbReference type="Proteomes" id="UP001243420">
    <property type="component" value="Chromosome"/>
</dbReference>
<dbReference type="Gene3D" id="1.10.10.10">
    <property type="entry name" value="Winged helix-like DNA-binding domain superfamily/Winged helix DNA-binding domain"/>
    <property type="match status" value="1"/>
</dbReference>
<dbReference type="CDD" id="cd23763">
    <property type="entry name" value="ASKHA_ATPase_ROK"/>
    <property type="match status" value="1"/>
</dbReference>
<dbReference type="InterPro" id="IPR000600">
    <property type="entry name" value="ROK"/>
</dbReference>
<dbReference type="SUPFAM" id="SSF53067">
    <property type="entry name" value="Actin-like ATPase domain"/>
    <property type="match status" value="1"/>
</dbReference>